<evidence type="ECO:0000256" key="6">
    <source>
        <dbReference type="RuleBase" id="RU003983"/>
    </source>
</evidence>
<proteinExistence type="inferred from homology"/>
<comment type="similarity">
    <text evidence="6">Belongs to the peptidase M48 family.</text>
</comment>
<dbReference type="Pfam" id="PF01435">
    <property type="entry name" value="Peptidase_M48"/>
    <property type="match status" value="1"/>
</dbReference>
<dbReference type="AlphaFoldDB" id="A0A0X8HB04"/>
<evidence type="ECO:0000259" key="8">
    <source>
        <dbReference type="Pfam" id="PF01435"/>
    </source>
</evidence>
<dbReference type="PANTHER" id="PTHR22726:SF24">
    <property type="entry name" value="M48 FAMILY METALLOPEPTIDASE"/>
    <property type="match status" value="1"/>
</dbReference>
<keyword evidence="4 6" id="KW-0862">Zinc</keyword>
<dbReference type="GO" id="GO:0046872">
    <property type="term" value="F:metal ion binding"/>
    <property type="evidence" value="ECO:0007669"/>
    <property type="project" value="UniProtKB-KW"/>
</dbReference>
<dbReference type="KEGG" id="hco:LOKO_00227"/>
<keyword evidence="5 6" id="KW-0482">Metalloprotease</keyword>
<dbReference type="PATRIC" id="fig|507626.3.peg.222"/>
<dbReference type="Gene3D" id="3.30.2010.10">
    <property type="entry name" value="Metalloproteases ('zincins'), catalytic domain"/>
    <property type="match status" value="1"/>
</dbReference>
<dbReference type="RefSeq" id="WP_066443907.1">
    <property type="nucleotide sequence ID" value="NZ_CP014226.1"/>
</dbReference>
<feature type="signal peptide" evidence="7">
    <location>
        <begin position="1"/>
        <end position="18"/>
    </location>
</feature>
<dbReference type="CDD" id="cd07331">
    <property type="entry name" value="M48C_Oma1_like"/>
    <property type="match status" value="1"/>
</dbReference>
<dbReference type="GO" id="GO:0004222">
    <property type="term" value="F:metalloendopeptidase activity"/>
    <property type="evidence" value="ECO:0007669"/>
    <property type="project" value="InterPro"/>
</dbReference>
<evidence type="ECO:0000256" key="7">
    <source>
        <dbReference type="SAM" id="SignalP"/>
    </source>
</evidence>
<keyword evidence="3 6" id="KW-0378">Hydrolase</keyword>
<dbReference type="GO" id="GO:0016020">
    <property type="term" value="C:membrane"/>
    <property type="evidence" value="ECO:0007669"/>
    <property type="project" value="TreeGrafter"/>
</dbReference>
<keyword evidence="7" id="KW-0732">Signal</keyword>
<feature type="domain" description="Peptidase M48" evidence="8">
    <location>
        <begin position="59"/>
        <end position="242"/>
    </location>
</feature>
<evidence type="ECO:0000256" key="4">
    <source>
        <dbReference type="ARBA" id="ARBA00022833"/>
    </source>
</evidence>
<organism evidence="9 10">
    <name type="scientific">Halomonas chromatireducens</name>
    <dbReference type="NCBI Taxonomy" id="507626"/>
    <lineage>
        <taxon>Bacteria</taxon>
        <taxon>Pseudomonadati</taxon>
        <taxon>Pseudomonadota</taxon>
        <taxon>Gammaproteobacteria</taxon>
        <taxon>Oceanospirillales</taxon>
        <taxon>Halomonadaceae</taxon>
        <taxon>Halomonas</taxon>
    </lineage>
</organism>
<dbReference type="EMBL" id="CP014226">
    <property type="protein sequence ID" value="AMC99324.1"/>
    <property type="molecule type" value="Genomic_DNA"/>
</dbReference>
<evidence type="ECO:0000256" key="3">
    <source>
        <dbReference type="ARBA" id="ARBA00022801"/>
    </source>
</evidence>
<name>A0A0X8HB04_9GAMM</name>
<accession>A0A0X8HB04</accession>
<dbReference type="PANTHER" id="PTHR22726">
    <property type="entry name" value="METALLOENDOPEPTIDASE OMA1"/>
    <property type="match status" value="1"/>
</dbReference>
<reference evidence="9 10" key="1">
    <citation type="journal article" date="2016" name="Genome Announc.">
        <title>Draft Genome Sequence of 'Halomonas chromatireducens' Strain AGD 8-3, a Haloalkaliphilic Chromate- and Selenite-Reducing Gammaproteobacterium.</title>
        <authorList>
            <person name="Sharko F.S."/>
            <person name="Shapovalova A.A."/>
            <person name="Tsygankova S.V."/>
            <person name="Komova A.V."/>
            <person name="Boulygina E.S."/>
            <person name="Teslyuk A.B."/>
            <person name="Gotovtsev P.M."/>
            <person name="Namsaraev Z.B."/>
            <person name="Khijniak T.V."/>
            <person name="Nedoluzhko A.V."/>
            <person name="Vasilov R.G."/>
        </authorList>
    </citation>
    <scope>NUCLEOTIDE SEQUENCE [LARGE SCALE GENOMIC DNA]</scope>
    <source>
        <strain evidence="9 10">AGD 8-3</strain>
    </source>
</reference>
<dbReference type="InterPro" id="IPR001915">
    <property type="entry name" value="Peptidase_M48"/>
</dbReference>
<gene>
    <name evidence="9" type="primary">loiP</name>
    <name evidence="9" type="ORF">LOKO_00227</name>
</gene>
<dbReference type="Proteomes" id="UP000063387">
    <property type="component" value="Chromosome"/>
</dbReference>
<evidence type="ECO:0000256" key="1">
    <source>
        <dbReference type="ARBA" id="ARBA00022670"/>
    </source>
</evidence>
<dbReference type="PROSITE" id="PS51257">
    <property type="entry name" value="PROKAR_LIPOPROTEIN"/>
    <property type="match status" value="1"/>
</dbReference>
<evidence type="ECO:0000256" key="2">
    <source>
        <dbReference type="ARBA" id="ARBA00022723"/>
    </source>
</evidence>
<dbReference type="InterPro" id="IPR051156">
    <property type="entry name" value="Mito/Outer_Membr_Metalloprot"/>
</dbReference>
<comment type="cofactor">
    <cofactor evidence="6">
        <name>Zn(2+)</name>
        <dbReference type="ChEBI" id="CHEBI:29105"/>
    </cofactor>
    <text evidence="6">Binds 1 zinc ion per subunit.</text>
</comment>
<feature type="chain" id="PRO_5007066764" evidence="7">
    <location>
        <begin position="19"/>
        <end position="266"/>
    </location>
</feature>
<dbReference type="OrthoDB" id="9810445at2"/>
<evidence type="ECO:0000256" key="5">
    <source>
        <dbReference type="ARBA" id="ARBA00023049"/>
    </source>
</evidence>
<protein>
    <submittedName>
        <fullName evidence="9">Metalloprotease LoiP</fullName>
        <ecNumber evidence="9">3.4.24.-</ecNumber>
    </submittedName>
</protein>
<sequence>MRWIRTLAVTALVLTLAACETSPTGRQQLTLMSDAQLNEMGREAFEKYQQDLPSAGQAQQRYAQCIADALVAVLPERERNKDWQIRVFESEQANAFALPGGYMGVNTGMLDIAKTQDQLAAVVGHEIGHVIANHANERVSTHTSTQLALSVLGSAAGMQGQGGQQLMGALGLGAQYGILLPFSRRHESEADTIGVRLMADAGFDPRASLALWENMSAQGGARPPEWMSTHPSHGQRMQGLQAEMGSAMARYEQARQAGRTPNCPRP</sequence>
<dbReference type="GO" id="GO:0051603">
    <property type="term" value="P:proteolysis involved in protein catabolic process"/>
    <property type="evidence" value="ECO:0007669"/>
    <property type="project" value="TreeGrafter"/>
</dbReference>
<keyword evidence="2" id="KW-0479">Metal-binding</keyword>
<dbReference type="EC" id="3.4.24.-" evidence="9"/>
<keyword evidence="1 6" id="KW-0645">Protease</keyword>
<keyword evidence="10" id="KW-1185">Reference proteome</keyword>
<evidence type="ECO:0000313" key="9">
    <source>
        <dbReference type="EMBL" id="AMC99324.1"/>
    </source>
</evidence>
<evidence type="ECO:0000313" key="10">
    <source>
        <dbReference type="Proteomes" id="UP000063387"/>
    </source>
</evidence>
<reference evidence="9 10" key="2">
    <citation type="submission" date="2016-02" db="EMBL/GenBank/DDBJ databases">
        <authorList>
            <person name="Wen L."/>
            <person name="He K."/>
            <person name="Yang H."/>
        </authorList>
    </citation>
    <scope>NUCLEOTIDE SEQUENCE [LARGE SCALE GENOMIC DNA]</scope>
    <source>
        <strain evidence="9 10">AGD 8-3</strain>
    </source>
</reference>
<dbReference type="STRING" id="507626.LOKO_00227"/>